<evidence type="ECO:0000313" key="3">
    <source>
        <dbReference type="Proteomes" id="UP000009319"/>
    </source>
</evidence>
<dbReference type="AlphaFoldDB" id="K0PR29"/>
<dbReference type="EMBL" id="CANI01000023">
    <property type="protein sequence ID" value="CCM76263.1"/>
    <property type="molecule type" value="Genomic_DNA"/>
</dbReference>
<dbReference type="STRING" id="1211777.BN77_0054"/>
<gene>
    <name evidence="2" type="ORF">BN77_0054</name>
</gene>
<organism evidence="2 3">
    <name type="scientific">Rhizobium mesoamericanum STM3625</name>
    <dbReference type="NCBI Taxonomy" id="1211777"/>
    <lineage>
        <taxon>Bacteria</taxon>
        <taxon>Pseudomonadati</taxon>
        <taxon>Pseudomonadota</taxon>
        <taxon>Alphaproteobacteria</taxon>
        <taxon>Hyphomicrobiales</taxon>
        <taxon>Rhizobiaceae</taxon>
        <taxon>Rhizobium/Agrobacterium group</taxon>
        <taxon>Rhizobium</taxon>
    </lineage>
</organism>
<proteinExistence type="predicted"/>
<dbReference type="HOGENOM" id="CLU_1853612_0_0_5"/>
<protein>
    <submittedName>
        <fullName evidence="2">Uncharacterized protein</fullName>
    </submittedName>
</protein>
<feature type="region of interest" description="Disordered" evidence="1">
    <location>
        <begin position="90"/>
        <end position="109"/>
    </location>
</feature>
<accession>K0PR29</accession>
<dbReference type="RefSeq" id="WP_007527258.1">
    <property type="nucleotide sequence ID" value="NZ_HF536772.1"/>
</dbReference>
<evidence type="ECO:0000256" key="1">
    <source>
        <dbReference type="SAM" id="MobiDB-lite"/>
    </source>
</evidence>
<keyword evidence="3" id="KW-1185">Reference proteome</keyword>
<sequence>MKIELLGINIQRNPDWDRSFTIMGFGDVTIPDLEITLRGCALARKNGQVHALPPKVAGAHPGDLGAIQWKSTGAFARQVCEIILDGYERMGGEMPPEPTQAQQNGINAARRYAAKLASEDDGQDDDAGLRRHLGAEAA</sequence>
<comment type="caution">
    <text evidence="2">The sequence shown here is derived from an EMBL/GenBank/DDBJ whole genome shotgun (WGS) entry which is preliminary data.</text>
</comment>
<reference evidence="2 3" key="1">
    <citation type="journal article" date="2013" name="Genome Announc.">
        <title>Draft Genome Sequence of Rhizobium mesoamericanum STM3625, a Nitrogen-Fixing Symbiont of Mimosa pudica Isolated in French Guiana (South America).</title>
        <authorList>
            <person name="Moulin L."/>
            <person name="Mornico D."/>
            <person name="Melkonian R."/>
            <person name="Klonowska A."/>
        </authorList>
    </citation>
    <scope>NUCLEOTIDE SEQUENCE [LARGE SCALE GENOMIC DNA]</scope>
    <source>
        <strain evidence="2 3">STM3625</strain>
    </source>
</reference>
<evidence type="ECO:0000313" key="2">
    <source>
        <dbReference type="EMBL" id="CCM76263.1"/>
    </source>
</evidence>
<name>K0PR29_9HYPH</name>
<dbReference type="Proteomes" id="UP000009319">
    <property type="component" value="Unassembled WGS sequence"/>
</dbReference>
<feature type="region of interest" description="Disordered" evidence="1">
    <location>
        <begin position="115"/>
        <end position="138"/>
    </location>
</feature>